<feature type="compositionally biased region" description="Basic and acidic residues" evidence="14">
    <location>
        <begin position="222"/>
        <end position="232"/>
    </location>
</feature>
<dbReference type="GeneID" id="100303573"/>
<evidence type="ECO:0000256" key="4">
    <source>
        <dbReference type="ARBA" id="ARBA00023125"/>
    </source>
</evidence>
<keyword evidence="18" id="KW-1185">Reference proteome</keyword>
<keyword evidence="3" id="KW-0805">Transcription regulation</keyword>
<keyword evidence="4 12" id="KW-0238">DNA-binding</keyword>
<dbReference type="OrthoDB" id="6159439at2759"/>
<dbReference type="InterPro" id="IPR009057">
    <property type="entry name" value="Homeodomain-like_sf"/>
</dbReference>
<dbReference type="GO" id="GO:0000981">
    <property type="term" value="F:DNA-binding transcription factor activity, RNA polymerase II-specific"/>
    <property type="evidence" value="ECO:0007669"/>
    <property type="project" value="InterPro"/>
</dbReference>
<feature type="domain" description="OAR" evidence="16">
    <location>
        <begin position="298"/>
        <end position="311"/>
    </location>
</feature>
<feature type="region of interest" description="Disordered" evidence="14">
    <location>
        <begin position="111"/>
        <end position="142"/>
    </location>
</feature>
<dbReference type="PANTHER" id="PTHR24329:SF543">
    <property type="entry name" value="FI01017P-RELATED"/>
    <property type="match status" value="1"/>
</dbReference>
<evidence type="ECO:0000256" key="2">
    <source>
        <dbReference type="ARBA" id="ARBA00022473"/>
    </source>
</evidence>
<dbReference type="PROSITE" id="PS50803">
    <property type="entry name" value="OAR"/>
    <property type="match status" value="1"/>
</dbReference>
<dbReference type="FunFam" id="1.10.10.60:FF:000126">
    <property type="entry name" value="dorsal root ganglia homeobox protein-like"/>
    <property type="match status" value="1"/>
</dbReference>
<dbReference type="SMART" id="SM00389">
    <property type="entry name" value="HOX"/>
    <property type="match status" value="1"/>
</dbReference>
<dbReference type="AlphaFoldDB" id="B5THL5"/>
<dbReference type="GO" id="GO:0000977">
    <property type="term" value="F:RNA polymerase II transcription regulatory region sequence-specific DNA binding"/>
    <property type="evidence" value="ECO:0007669"/>
    <property type="project" value="TreeGrafter"/>
</dbReference>
<feature type="domain" description="Homeobox" evidence="15">
    <location>
        <begin position="54"/>
        <end position="114"/>
    </location>
</feature>
<evidence type="ECO:0000256" key="1">
    <source>
        <dbReference type="ARBA" id="ARBA00004123"/>
    </source>
</evidence>
<keyword evidence="2" id="KW-0217">Developmental protein</keyword>
<evidence type="ECO:0000259" key="15">
    <source>
        <dbReference type="PROSITE" id="PS50071"/>
    </source>
</evidence>
<reference evidence="17" key="1">
    <citation type="submission" date="2008-08" db="EMBL/GenBank/DDBJ databases">
        <title>cDNA Sequences for Transcription Factors and Signaling Proteins of the Hemichordate Saccoglossus kowalevskii: Efficacy of the Expressed Sequence Tag (EST) Approach for Evolutionary and Developmental Studies of a New Organism.</title>
        <authorList>
            <person name="Freeman R.M.Jr."/>
            <person name="Wu M."/>
            <person name="Cordonnier-Pratt M.-M."/>
            <person name="Pratt L.H."/>
            <person name="Gruber C.E."/>
            <person name="Smith M."/>
            <person name="Lander E.S."/>
            <person name="Stange-Thomann N."/>
            <person name="Lowe C.J."/>
            <person name="Gehart J."/>
            <person name="Kirschner M."/>
        </authorList>
    </citation>
    <scope>NUCLEOTIDE SEQUENCE</scope>
</reference>
<evidence type="ECO:0000256" key="12">
    <source>
        <dbReference type="PROSITE-ProRule" id="PRU00108"/>
    </source>
</evidence>
<organism evidence="17">
    <name type="scientific">Saccoglossus kowalevskii</name>
    <name type="common">Acorn worm</name>
    <dbReference type="NCBI Taxonomy" id="10224"/>
    <lineage>
        <taxon>Eukaryota</taxon>
        <taxon>Metazoa</taxon>
        <taxon>Hemichordata</taxon>
        <taxon>Enteropneusta</taxon>
        <taxon>Harrimaniidae</taxon>
        <taxon>Saccoglossus</taxon>
    </lineage>
</organism>
<dbReference type="PROSITE" id="PS00027">
    <property type="entry name" value="HOMEOBOX_1"/>
    <property type="match status" value="1"/>
</dbReference>
<evidence type="ECO:0000313" key="18">
    <source>
        <dbReference type="Proteomes" id="UP000694865"/>
    </source>
</evidence>
<dbReference type="KEGG" id="sko:100303573"/>
<evidence type="ECO:0000256" key="5">
    <source>
        <dbReference type="ARBA" id="ARBA00023155"/>
    </source>
</evidence>
<dbReference type="CTD" id="644168"/>
<dbReference type="CDD" id="cd00086">
    <property type="entry name" value="homeodomain"/>
    <property type="match status" value="1"/>
</dbReference>
<evidence type="ECO:0000256" key="11">
    <source>
        <dbReference type="ARBA" id="ARBA00078248"/>
    </source>
</evidence>
<dbReference type="Gene3D" id="1.10.10.60">
    <property type="entry name" value="Homeodomain-like"/>
    <property type="match status" value="1"/>
</dbReference>
<comment type="subunit">
    <text evidence="9">Interacts with RGMB.</text>
</comment>
<dbReference type="InterPro" id="IPR050649">
    <property type="entry name" value="Paired_Homeobox_TFs"/>
</dbReference>
<dbReference type="EMBL" id="EU939741">
    <property type="protein sequence ID" value="ACH73223.1"/>
    <property type="molecule type" value="mRNA"/>
</dbReference>
<evidence type="ECO:0000256" key="6">
    <source>
        <dbReference type="ARBA" id="ARBA00023163"/>
    </source>
</evidence>
<dbReference type="Pfam" id="PF00046">
    <property type="entry name" value="Homeodomain"/>
    <property type="match status" value="1"/>
</dbReference>
<dbReference type="Proteomes" id="UP000694865">
    <property type="component" value="Unplaced"/>
</dbReference>
<evidence type="ECO:0000256" key="14">
    <source>
        <dbReference type="SAM" id="MobiDB-lite"/>
    </source>
</evidence>
<feature type="compositionally biased region" description="Basic and acidic residues" evidence="14">
    <location>
        <begin position="112"/>
        <end position="132"/>
    </location>
</feature>
<dbReference type="InterPro" id="IPR003654">
    <property type="entry name" value="OAR_dom"/>
</dbReference>
<keyword evidence="7 12" id="KW-0539">Nucleus</keyword>
<dbReference type="InterPro" id="IPR001356">
    <property type="entry name" value="HD"/>
</dbReference>
<protein>
    <recommendedName>
        <fullName evidence="10">Dorsal root ganglia homeobox protein</fullName>
    </recommendedName>
    <alternativeName>
        <fullName evidence="11">Paired-related homeobox protein-like 1</fullName>
    </alternativeName>
</protein>
<feature type="DNA-binding region" description="Homeobox" evidence="12">
    <location>
        <begin position="56"/>
        <end position="115"/>
    </location>
</feature>
<evidence type="ECO:0000313" key="19">
    <source>
        <dbReference type="RefSeq" id="NP_001158481.1"/>
    </source>
</evidence>
<evidence type="ECO:0000256" key="8">
    <source>
        <dbReference type="ARBA" id="ARBA00058719"/>
    </source>
</evidence>
<evidence type="ECO:0000256" key="7">
    <source>
        <dbReference type="ARBA" id="ARBA00023242"/>
    </source>
</evidence>
<dbReference type="InterPro" id="IPR017970">
    <property type="entry name" value="Homeobox_CS"/>
</dbReference>
<evidence type="ECO:0000313" key="17">
    <source>
        <dbReference type="EMBL" id="ACH73223.1"/>
    </source>
</evidence>
<feature type="region of interest" description="Disordered" evidence="14">
    <location>
        <begin position="204"/>
        <end position="244"/>
    </location>
</feature>
<keyword evidence="5 12" id="KW-0371">Homeobox</keyword>
<proteinExistence type="evidence at transcript level"/>
<dbReference type="GO" id="GO:0005634">
    <property type="term" value="C:nucleus"/>
    <property type="evidence" value="ECO:0007669"/>
    <property type="project" value="UniProtKB-SubCell"/>
</dbReference>
<evidence type="ECO:0000256" key="13">
    <source>
        <dbReference type="RuleBase" id="RU000682"/>
    </source>
</evidence>
<reference evidence="19" key="2">
    <citation type="submission" date="2025-05" db="UniProtKB">
        <authorList>
            <consortium name="RefSeq"/>
        </authorList>
    </citation>
    <scope>IDENTIFICATION</scope>
</reference>
<comment type="subcellular location">
    <subcellularLocation>
        <location evidence="1 12 13">Nucleus</location>
    </subcellularLocation>
</comment>
<dbReference type="PANTHER" id="PTHR24329">
    <property type="entry name" value="HOMEOBOX PROTEIN ARISTALESS"/>
    <property type="match status" value="1"/>
</dbReference>
<sequence length="328" mass="37132">MFCYHCPIPAASYPYFEQRVPTGNNAPLPSVVPPIFSTSSYANHHEFDDTFLRRKQRRNRTTFTAQQLEELESAFGRTHYPDVFTREDLAVKINLTEARVQVWFQNRRAKWRKTEKGRPDETRDSENDRPISVDEDSDTTNVQEQTNFEIATDNPVCKEDDHLDEQLASVSPTLKSAPLLWKPGRVSSPVGSCDFPVEDNDKYCKADSRSSTPTEQSDNDACEGRLAERDITPGDVMKSTSDDTLRRDTYNNKCTSPVVKVSSLGTAAINSPQLQAECQSKFLSLYSPYHVPVQHKTSSVAELRQKAKDYTNALMGAMLYNRNGFSPR</sequence>
<gene>
    <name evidence="19" type="primary">drgx</name>
</gene>
<comment type="function">
    <text evidence="8">Transcription factor required for the formation of correct projections from nociceptive sensory neurons to the dorsal horn of the spinal cord and normal perception of pain.</text>
</comment>
<evidence type="ECO:0000256" key="10">
    <source>
        <dbReference type="ARBA" id="ARBA00070091"/>
    </source>
</evidence>
<dbReference type="SUPFAM" id="SSF46689">
    <property type="entry name" value="Homeodomain-like"/>
    <property type="match status" value="1"/>
</dbReference>
<name>B5THL5_SACKO</name>
<dbReference type="PROSITE" id="PS50071">
    <property type="entry name" value="HOMEOBOX_2"/>
    <property type="match status" value="1"/>
</dbReference>
<keyword evidence="6" id="KW-0804">Transcription</keyword>
<accession>B5THL5</accession>
<evidence type="ECO:0000256" key="3">
    <source>
        <dbReference type="ARBA" id="ARBA00023015"/>
    </source>
</evidence>
<evidence type="ECO:0000256" key="9">
    <source>
        <dbReference type="ARBA" id="ARBA00064347"/>
    </source>
</evidence>
<dbReference type="RefSeq" id="NP_001158481.1">
    <property type="nucleotide sequence ID" value="NM_001165009.1"/>
</dbReference>
<evidence type="ECO:0000259" key="16">
    <source>
        <dbReference type="PROSITE" id="PS50803"/>
    </source>
</evidence>